<dbReference type="EMBL" id="FNPE01000032">
    <property type="protein sequence ID" value="SDZ53033.1"/>
    <property type="molecule type" value="Genomic_DNA"/>
</dbReference>
<reference evidence="1 2" key="1">
    <citation type="submission" date="2016-10" db="EMBL/GenBank/DDBJ databases">
        <authorList>
            <person name="de Groot N.N."/>
        </authorList>
    </citation>
    <scope>NUCLEOTIDE SEQUENCE [LARGE SCALE GENOMIC DNA]</scope>
    <source>
        <strain evidence="1 2">LMG 24775</strain>
    </source>
</reference>
<dbReference type="GeneID" id="94691409"/>
<organism evidence="1 2">
    <name type="scientific">Delftia lacustris</name>
    <dbReference type="NCBI Taxonomy" id="558537"/>
    <lineage>
        <taxon>Bacteria</taxon>
        <taxon>Pseudomonadati</taxon>
        <taxon>Pseudomonadota</taxon>
        <taxon>Betaproteobacteria</taxon>
        <taxon>Burkholderiales</taxon>
        <taxon>Comamonadaceae</taxon>
        <taxon>Delftia</taxon>
    </lineage>
</organism>
<sequence length="146" mass="15731">MPVIEIVDGAGKAVDRILATPEIAEQLHPGAWRLSPEPAPDDVASPTHEVPRWAGRLALKRHVLEQGDLVVLAPDDASPEGNLLARVLAWRETLPAGELLDRVDAVLNDAKDWLRDSETVAAVAQVLGLTAEQVDSLFVWAAAQRA</sequence>
<dbReference type="Proteomes" id="UP000183417">
    <property type="component" value="Unassembled WGS sequence"/>
</dbReference>
<evidence type="ECO:0000313" key="1">
    <source>
        <dbReference type="EMBL" id="SDZ53033.1"/>
    </source>
</evidence>
<name>A0A1H3TRW5_9BURK</name>
<protein>
    <submittedName>
        <fullName evidence="1">Uncharacterized protein</fullName>
    </submittedName>
</protein>
<proteinExistence type="predicted"/>
<dbReference type="AlphaFoldDB" id="A0A1H3TRW5"/>
<accession>A0A1H3TRW5</accession>
<gene>
    <name evidence="1" type="ORF">SAMN05421547_13218</name>
</gene>
<dbReference type="RefSeq" id="WP_244160564.1">
    <property type="nucleotide sequence ID" value="NZ_CP141274.1"/>
</dbReference>
<evidence type="ECO:0000313" key="2">
    <source>
        <dbReference type="Proteomes" id="UP000183417"/>
    </source>
</evidence>